<dbReference type="Pfam" id="PF04860">
    <property type="entry name" value="Phage_portal"/>
    <property type="match status" value="1"/>
</dbReference>
<name>J9GQV2_9ZZZZ</name>
<proteinExistence type="predicted"/>
<dbReference type="NCBIfam" id="TIGR01537">
    <property type="entry name" value="portal_HK97"/>
    <property type="match status" value="1"/>
</dbReference>
<protein>
    <submittedName>
        <fullName evidence="1">Phage portal protein, HK97</fullName>
    </submittedName>
</protein>
<gene>
    <name evidence="1" type="ORF">EVA_01668</name>
</gene>
<organism evidence="1">
    <name type="scientific">gut metagenome</name>
    <dbReference type="NCBI Taxonomy" id="749906"/>
    <lineage>
        <taxon>unclassified sequences</taxon>
        <taxon>metagenomes</taxon>
        <taxon>organismal metagenomes</taxon>
    </lineage>
</organism>
<dbReference type="InterPro" id="IPR006944">
    <property type="entry name" value="Phage/GTA_portal"/>
</dbReference>
<dbReference type="InterPro" id="IPR006427">
    <property type="entry name" value="Portal_HK97"/>
</dbReference>
<evidence type="ECO:0000313" key="1">
    <source>
        <dbReference type="EMBL" id="EJX10219.1"/>
    </source>
</evidence>
<dbReference type="AlphaFoldDB" id="J9GQV2"/>
<comment type="caution">
    <text evidence="1">The sequence shown here is derived from an EMBL/GenBank/DDBJ whole genome shotgun (WGS) entry which is preliminary data.</text>
</comment>
<accession>J9GQV2</accession>
<sequence>MIDLFGGDAVGTMGAMQVSTVFACVRILSESVASLPLEVMDINSRKEVYEPATKLPLYYVLTTAPNEHTSAFDFWSSVVQEMLLEGNAYIIPEYDPVVRGVARLTLCRRGTVTYDAMTNLYTVNDMEQNVQGTFTEEEVIHLKNVTLDGKHGLSTLKFARLTSRIAVQGDQETLSRFENGGNIRGIVSNDNGVRGFGEYQDAELDRAARDLDADFDSQRIVSLPGGVDFQAALPLFNRYAVSGDPEVYRARNLPFLPRAACLCLR</sequence>
<dbReference type="EMBL" id="AMCI01000227">
    <property type="protein sequence ID" value="EJX10219.1"/>
    <property type="molecule type" value="Genomic_DNA"/>
</dbReference>
<reference evidence="1" key="1">
    <citation type="journal article" date="2012" name="PLoS ONE">
        <title>Gene sets for utilization of primary and secondary nutrition supplies in the distal gut of endangered iberian lynx.</title>
        <authorList>
            <person name="Alcaide M."/>
            <person name="Messina E."/>
            <person name="Richter M."/>
            <person name="Bargiela R."/>
            <person name="Peplies J."/>
            <person name="Huws S.A."/>
            <person name="Newbold C.J."/>
            <person name="Golyshin P.N."/>
            <person name="Simon M.A."/>
            <person name="Lopez G."/>
            <person name="Yakimov M.M."/>
            <person name="Ferrer M."/>
        </authorList>
    </citation>
    <scope>NUCLEOTIDE SEQUENCE</scope>
</reference>